<dbReference type="GO" id="GO:0046872">
    <property type="term" value="F:metal ion binding"/>
    <property type="evidence" value="ECO:0007669"/>
    <property type="project" value="UniProtKB-KW"/>
</dbReference>
<keyword evidence="9" id="KW-0408">Iron</keyword>
<dbReference type="Gene3D" id="2.102.10.10">
    <property type="entry name" value="Rieske [2Fe-2S] iron-sulphur domain"/>
    <property type="match status" value="1"/>
</dbReference>
<keyword evidence="4" id="KW-0812">Transmembrane</keyword>
<comment type="subcellular location">
    <subcellularLocation>
        <location evidence="2">Membrane</location>
    </subcellularLocation>
</comment>
<dbReference type="InterPro" id="IPR036922">
    <property type="entry name" value="Rieske_2Fe-2S_sf"/>
</dbReference>
<evidence type="ECO:0000313" key="19">
    <source>
        <dbReference type="EMBL" id="PFX28164.1"/>
    </source>
</evidence>
<evidence type="ECO:0000259" key="18">
    <source>
        <dbReference type="PROSITE" id="PS51296"/>
    </source>
</evidence>
<dbReference type="GO" id="GO:0008203">
    <property type="term" value="P:cholesterol metabolic process"/>
    <property type="evidence" value="ECO:0007669"/>
    <property type="project" value="InterPro"/>
</dbReference>
<accession>A0A2B4SBW0</accession>
<comment type="cofactor">
    <cofactor evidence="1">
        <name>Fe cation</name>
        <dbReference type="ChEBI" id="CHEBI:24875"/>
    </cofactor>
</comment>
<evidence type="ECO:0000313" key="20">
    <source>
        <dbReference type="Proteomes" id="UP000225706"/>
    </source>
</evidence>
<evidence type="ECO:0000256" key="17">
    <source>
        <dbReference type="SAM" id="SignalP"/>
    </source>
</evidence>
<reference evidence="20" key="1">
    <citation type="journal article" date="2017" name="bioRxiv">
        <title>Comparative analysis of the genomes of Stylophora pistillata and Acropora digitifera provides evidence for extensive differences between species of corals.</title>
        <authorList>
            <person name="Voolstra C.R."/>
            <person name="Li Y."/>
            <person name="Liew Y.J."/>
            <person name="Baumgarten S."/>
            <person name="Zoccola D."/>
            <person name="Flot J.-F."/>
            <person name="Tambutte S."/>
            <person name="Allemand D."/>
            <person name="Aranda M."/>
        </authorList>
    </citation>
    <scope>NUCLEOTIDE SEQUENCE [LARGE SCALE GENOMIC DNA]</scope>
</reference>
<dbReference type="InterPro" id="IPR050584">
    <property type="entry name" value="Cholesterol_7-desaturase"/>
</dbReference>
<evidence type="ECO:0000256" key="3">
    <source>
        <dbReference type="ARBA" id="ARBA00004972"/>
    </source>
</evidence>
<evidence type="ECO:0000256" key="14">
    <source>
        <dbReference type="ARBA" id="ARBA00026095"/>
    </source>
</evidence>
<dbReference type="GO" id="GO:0051537">
    <property type="term" value="F:2 iron, 2 sulfur cluster binding"/>
    <property type="evidence" value="ECO:0007669"/>
    <property type="project" value="UniProtKB-KW"/>
</dbReference>
<evidence type="ECO:0000256" key="16">
    <source>
        <dbReference type="ARBA" id="ARBA00049548"/>
    </source>
</evidence>
<dbReference type="PANTHER" id="PTHR21266">
    <property type="entry name" value="IRON-SULFUR DOMAIN CONTAINING PROTEIN"/>
    <property type="match status" value="1"/>
</dbReference>
<evidence type="ECO:0000256" key="5">
    <source>
        <dbReference type="ARBA" id="ARBA00022714"/>
    </source>
</evidence>
<dbReference type="SUPFAM" id="SSF55961">
    <property type="entry name" value="Bet v1-like"/>
    <property type="match status" value="1"/>
</dbReference>
<keyword evidence="17" id="KW-0732">Signal</keyword>
<name>A0A2B4SBW0_STYPI</name>
<evidence type="ECO:0000256" key="6">
    <source>
        <dbReference type="ARBA" id="ARBA00022723"/>
    </source>
</evidence>
<evidence type="ECO:0000256" key="2">
    <source>
        <dbReference type="ARBA" id="ARBA00004370"/>
    </source>
</evidence>
<evidence type="ECO:0000256" key="12">
    <source>
        <dbReference type="ARBA" id="ARBA00025712"/>
    </source>
</evidence>
<dbReference type="GO" id="GO:0005737">
    <property type="term" value="C:cytoplasm"/>
    <property type="evidence" value="ECO:0007669"/>
    <property type="project" value="TreeGrafter"/>
</dbReference>
<dbReference type="Pfam" id="PF19298">
    <property type="entry name" value="KshA_C"/>
    <property type="match status" value="1"/>
</dbReference>
<comment type="pathway">
    <text evidence="3">Hormone biosynthesis.</text>
</comment>
<keyword evidence="5" id="KW-0001">2Fe-2S</keyword>
<dbReference type="EMBL" id="LSMT01000089">
    <property type="protein sequence ID" value="PFX28164.1"/>
    <property type="molecule type" value="Genomic_DNA"/>
</dbReference>
<dbReference type="InterPro" id="IPR045605">
    <property type="entry name" value="KshA-like_C"/>
</dbReference>
<feature type="domain" description="Rieske" evidence="18">
    <location>
        <begin position="123"/>
        <end position="226"/>
    </location>
</feature>
<keyword evidence="10" id="KW-0411">Iron-sulfur</keyword>
<dbReference type="AlphaFoldDB" id="A0A2B4SBW0"/>
<evidence type="ECO:0000256" key="10">
    <source>
        <dbReference type="ARBA" id="ARBA00023014"/>
    </source>
</evidence>
<comment type="caution">
    <text evidence="19">The sequence shown here is derived from an EMBL/GenBank/DDBJ whole genome shotgun (WGS) entry which is preliminary data.</text>
</comment>
<dbReference type="PROSITE" id="PS51296">
    <property type="entry name" value="RIESKE"/>
    <property type="match status" value="1"/>
</dbReference>
<comment type="similarity">
    <text evidence="13">Belongs to the cholesterol 7-desaturase family.</text>
</comment>
<evidence type="ECO:0000256" key="4">
    <source>
        <dbReference type="ARBA" id="ARBA00022692"/>
    </source>
</evidence>
<keyword evidence="8" id="KW-0560">Oxidoreductase</keyword>
<organism evidence="19 20">
    <name type="scientific">Stylophora pistillata</name>
    <name type="common">Smooth cauliflower coral</name>
    <dbReference type="NCBI Taxonomy" id="50429"/>
    <lineage>
        <taxon>Eukaryota</taxon>
        <taxon>Metazoa</taxon>
        <taxon>Cnidaria</taxon>
        <taxon>Anthozoa</taxon>
        <taxon>Hexacorallia</taxon>
        <taxon>Scleractinia</taxon>
        <taxon>Astrocoeniina</taxon>
        <taxon>Pocilloporidae</taxon>
        <taxon>Stylophora</taxon>
    </lineage>
</organism>
<dbReference type="GO" id="GO:0016020">
    <property type="term" value="C:membrane"/>
    <property type="evidence" value="ECO:0007669"/>
    <property type="project" value="UniProtKB-SubCell"/>
</dbReference>
<evidence type="ECO:0000256" key="11">
    <source>
        <dbReference type="ARBA" id="ARBA00023136"/>
    </source>
</evidence>
<dbReference type="Gene3D" id="3.90.380.10">
    <property type="entry name" value="Naphthalene 1,2-dioxygenase Alpha Subunit, Chain A, domain 1"/>
    <property type="match status" value="1"/>
</dbReference>
<evidence type="ECO:0000256" key="8">
    <source>
        <dbReference type="ARBA" id="ARBA00023002"/>
    </source>
</evidence>
<comment type="catalytic activity">
    <reaction evidence="15">
        <text>cholesterol + NADH + O2 + H(+) = 7-dehydrocholesterol + NAD(+) + 2 H2O</text>
        <dbReference type="Rhea" id="RHEA:51644"/>
        <dbReference type="ChEBI" id="CHEBI:15377"/>
        <dbReference type="ChEBI" id="CHEBI:15378"/>
        <dbReference type="ChEBI" id="CHEBI:15379"/>
        <dbReference type="ChEBI" id="CHEBI:16113"/>
        <dbReference type="ChEBI" id="CHEBI:17759"/>
        <dbReference type="ChEBI" id="CHEBI:57540"/>
        <dbReference type="ChEBI" id="CHEBI:57945"/>
        <dbReference type="EC" id="1.14.19.21"/>
    </reaction>
    <physiologicalReaction direction="left-to-right" evidence="15">
        <dbReference type="Rhea" id="RHEA:51645"/>
    </physiologicalReaction>
</comment>
<evidence type="ECO:0000256" key="1">
    <source>
        <dbReference type="ARBA" id="ARBA00001962"/>
    </source>
</evidence>
<keyword evidence="7" id="KW-1133">Transmembrane helix</keyword>
<keyword evidence="20" id="KW-1185">Reference proteome</keyword>
<gene>
    <name evidence="19" type="primary">daf-36</name>
    <name evidence="19" type="ORF">AWC38_SpisGene7178</name>
</gene>
<evidence type="ECO:0000256" key="15">
    <source>
        <dbReference type="ARBA" id="ARBA00047853"/>
    </source>
</evidence>
<protein>
    <recommendedName>
        <fullName evidence="14">cholesterol 7-desaturase</fullName>
        <ecNumber evidence="14">1.14.19.21</ecNumber>
    </recommendedName>
</protein>
<evidence type="ECO:0000256" key="13">
    <source>
        <dbReference type="ARBA" id="ARBA00025729"/>
    </source>
</evidence>
<dbReference type="Pfam" id="PF00355">
    <property type="entry name" value="Rieske"/>
    <property type="match status" value="1"/>
</dbReference>
<dbReference type="InterPro" id="IPR017941">
    <property type="entry name" value="Rieske_2Fe-2S"/>
</dbReference>
<comment type="catalytic activity">
    <reaction evidence="16">
        <text>cholesterol + NADPH + O2 + H(+) = 7-dehydrocholesterol + NADP(+) + 2 H2O</text>
        <dbReference type="Rhea" id="RHEA:45024"/>
        <dbReference type="ChEBI" id="CHEBI:15377"/>
        <dbReference type="ChEBI" id="CHEBI:15378"/>
        <dbReference type="ChEBI" id="CHEBI:15379"/>
        <dbReference type="ChEBI" id="CHEBI:16113"/>
        <dbReference type="ChEBI" id="CHEBI:17759"/>
        <dbReference type="ChEBI" id="CHEBI:57783"/>
        <dbReference type="ChEBI" id="CHEBI:58349"/>
        <dbReference type="EC" id="1.14.19.21"/>
    </reaction>
    <physiologicalReaction direction="left-to-right" evidence="16">
        <dbReference type="Rhea" id="RHEA:45025"/>
    </physiologicalReaction>
</comment>
<evidence type="ECO:0000256" key="7">
    <source>
        <dbReference type="ARBA" id="ARBA00022989"/>
    </source>
</evidence>
<keyword evidence="11" id="KW-0472">Membrane</keyword>
<sequence length="457" mass="52832">MLSRMTSSKLICTSLFLAVVAAASPMLLKLNDLSHSVWGNVLPSFWTRIRNFNTGLVITSSFLFAYLIRKVWKVLFYPLEMQRKLHDIGYFSDEKRPLKDVANEYRKRKKRGEVPPVYPNGWFHVLASHELVVGEVRYVSILGEDLVVFRGTDGKSYIMNAYCPHLGANLGIGGQVVGDCLRCPFHGWKFRGSDGKCTEIPYCENVPNFAQTKAWHCLETNHTIYIWYHAEGSEPTWYPDEIEEIQNGTWTYRGYTQHAINAHIEEIPENGADLNHLDHLHSSPILSGVDLRHIFSHWWQFARHNWSAEWKPLEDAKHVGCLQLVTTISVFGYKIPYLYFQVTARQTGPGLVFMKWSSSLGDGIFLHSVTPKEPLLQSMRHTIYASKSVPTVVVKCLLYAEAIQVERDIMIWNHKTYVPKPLLVKEDQLIKKHRRWYSQFYSENSPRLSIKKETLDW</sequence>
<dbReference type="OrthoDB" id="426882at2759"/>
<dbReference type="GO" id="GO:0170056">
    <property type="term" value="F:cholesterol 7-desaturase [NAD(P)H] activity"/>
    <property type="evidence" value="ECO:0007669"/>
    <property type="project" value="UniProtKB-EC"/>
</dbReference>
<dbReference type="STRING" id="50429.A0A2B4SBW0"/>
<feature type="signal peptide" evidence="17">
    <location>
        <begin position="1"/>
        <end position="22"/>
    </location>
</feature>
<comment type="pathway">
    <text evidence="12">Steroid hormone biosynthesis; dafachronic acid biosynthesis.</text>
</comment>
<dbReference type="PANTHER" id="PTHR21266:SF32">
    <property type="entry name" value="CHOLESTEROL 7-DESATURASE NVD"/>
    <property type="match status" value="1"/>
</dbReference>
<feature type="chain" id="PRO_5012428286" description="cholesterol 7-desaturase" evidence="17">
    <location>
        <begin position="23"/>
        <end position="457"/>
    </location>
</feature>
<proteinExistence type="inferred from homology"/>
<dbReference type="Proteomes" id="UP000225706">
    <property type="component" value="Unassembled WGS sequence"/>
</dbReference>
<dbReference type="EC" id="1.14.19.21" evidence="14"/>
<evidence type="ECO:0000256" key="9">
    <source>
        <dbReference type="ARBA" id="ARBA00023004"/>
    </source>
</evidence>
<dbReference type="SUPFAM" id="SSF50022">
    <property type="entry name" value="ISP domain"/>
    <property type="match status" value="1"/>
</dbReference>
<dbReference type="UniPathway" id="UPA01020"/>
<keyword evidence="6" id="KW-0479">Metal-binding</keyword>